<evidence type="ECO:0000313" key="2">
    <source>
        <dbReference type="EMBL" id="CAA9496109.1"/>
    </source>
</evidence>
<dbReference type="Pfam" id="PF14325">
    <property type="entry name" value="DUF4383"/>
    <property type="match status" value="1"/>
</dbReference>
<sequence length="89" mass="9072">MSKFSPARLYALGVGGVLVIGGIIGFLYNGSFSVDPVERDAVFSILGVNGWHNVMHLATGAAGLALAGVAARAYALTLGAVYTLVFVSA</sequence>
<feature type="transmembrane region" description="Helical" evidence="1">
    <location>
        <begin position="61"/>
        <end position="87"/>
    </location>
</feature>
<dbReference type="AlphaFoldDB" id="A0A6J4SD95"/>
<keyword evidence="1" id="KW-0812">Transmembrane</keyword>
<dbReference type="EMBL" id="CADCVU010000088">
    <property type="protein sequence ID" value="CAA9496109.1"/>
    <property type="molecule type" value="Genomic_DNA"/>
</dbReference>
<proteinExistence type="predicted"/>
<gene>
    <name evidence="2" type="ORF">AVDCRST_MAG45-1012</name>
</gene>
<evidence type="ECO:0000256" key="1">
    <source>
        <dbReference type="SAM" id="Phobius"/>
    </source>
</evidence>
<keyword evidence="1" id="KW-1133">Transmembrane helix</keyword>
<evidence type="ECO:0008006" key="3">
    <source>
        <dbReference type="Google" id="ProtNLM"/>
    </source>
</evidence>
<protein>
    <recommendedName>
        <fullName evidence="3">DUF4383 domain-containing protein</fullName>
    </recommendedName>
</protein>
<accession>A0A6J4SD95</accession>
<name>A0A6J4SD95_9ACTN</name>
<organism evidence="2">
    <name type="scientific">uncultured Solirubrobacterales bacterium</name>
    <dbReference type="NCBI Taxonomy" id="768556"/>
    <lineage>
        <taxon>Bacteria</taxon>
        <taxon>Bacillati</taxon>
        <taxon>Actinomycetota</taxon>
        <taxon>Thermoleophilia</taxon>
        <taxon>Solirubrobacterales</taxon>
        <taxon>environmental samples</taxon>
    </lineage>
</organism>
<keyword evidence="1" id="KW-0472">Membrane</keyword>
<reference evidence="2" key="1">
    <citation type="submission" date="2020-02" db="EMBL/GenBank/DDBJ databases">
        <authorList>
            <person name="Meier V. D."/>
        </authorList>
    </citation>
    <scope>NUCLEOTIDE SEQUENCE</scope>
    <source>
        <strain evidence="2">AVDCRST_MAG45</strain>
    </source>
</reference>
<feature type="transmembrane region" description="Helical" evidence="1">
    <location>
        <begin position="9"/>
        <end position="28"/>
    </location>
</feature>